<evidence type="ECO:0000313" key="2">
    <source>
        <dbReference type="EMBL" id="WJZ82010.1"/>
    </source>
</evidence>
<proteinExistence type="predicted"/>
<name>A0ABY9BI63_VITVI</name>
<dbReference type="PANTHER" id="PTHR36048:SF1">
    <property type="entry name" value="RIBOSOME MATURATION FACTOR"/>
    <property type="match status" value="1"/>
</dbReference>
<gene>
    <name evidence="2" type="ORF">VitviT2T_001808</name>
</gene>
<sequence length="236" mass="27148">MPIVRRDISSIRLLVCVPSNYLFESMAAKPLTSEAIALTEKKMDMTLDDIIKMSKSTTVKDKKPRTVSRSQKFLSGIAQDKSAKMRRFMDSRSSLRQGVLAQRRSNFQANQFPLANEVARKAAAVPIRNRAFNRNRVPNWNRPRVGALHRNVANGGFTVKYQQQQQQQQQHQHQQQQQQQHKQVKPVPKQRPQTLDSLFADMKEQRMRVSSRQNNAGRQNGFGVQRLPRGRGRFGN</sequence>
<feature type="region of interest" description="Disordered" evidence="1">
    <location>
        <begin position="161"/>
        <end position="191"/>
    </location>
</feature>
<accession>A0ABY9BI63</accession>
<organism evidence="2 3">
    <name type="scientific">Vitis vinifera</name>
    <name type="common">Grape</name>
    <dbReference type="NCBI Taxonomy" id="29760"/>
    <lineage>
        <taxon>Eukaryota</taxon>
        <taxon>Viridiplantae</taxon>
        <taxon>Streptophyta</taxon>
        <taxon>Embryophyta</taxon>
        <taxon>Tracheophyta</taxon>
        <taxon>Spermatophyta</taxon>
        <taxon>Magnoliopsida</taxon>
        <taxon>eudicotyledons</taxon>
        <taxon>Gunneridae</taxon>
        <taxon>Pentapetalae</taxon>
        <taxon>rosids</taxon>
        <taxon>Vitales</taxon>
        <taxon>Vitaceae</taxon>
        <taxon>Viteae</taxon>
        <taxon>Vitis</taxon>
    </lineage>
</organism>
<reference evidence="2 3" key="1">
    <citation type="journal article" date="2023" name="Hortic Res">
        <title>The complete reference genome for grapevine (Vitis vinifera L.) genetics and breeding.</title>
        <authorList>
            <person name="Shi X."/>
            <person name="Cao S."/>
            <person name="Wang X."/>
            <person name="Huang S."/>
            <person name="Wang Y."/>
            <person name="Liu Z."/>
            <person name="Liu W."/>
            <person name="Leng X."/>
            <person name="Peng Y."/>
            <person name="Wang N."/>
            <person name="Wang Y."/>
            <person name="Ma Z."/>
            <person name="Xu X."/>
            <person name="Zhang F."/>
            <person name="Xue H."/>
            <person name="Zhong H."/>
            <person name="Wang Y."/>
            <person name="Zhang K."/>
            <person name="Velt A."/>
            <person name="Avia K."/>
            <person name="Holtgrawe D."/>
            <person name="Grimplet J."/>
            <person name="Matus J.T."/>
            <person name="Ware D."/>
            <person name="Wu X."/>
            <person name="Wang H."/>
            <person name="Liu C."/>
            <person name="Fang Y."/>
            <person name="Rustenholz C."/>
            <person name="Cheng Z."/>
            <person name="Xiao H."/>
            <person name="Zhou Y."/>
        </authorList>
    </citation>
    <scope>NUCLEOTIDE SEQUENCE [LARGE SCALE GENOMIC DNA]</scope>
    <source>
        <strain evidence="3">cv. Pinot noir / PN40024</strain>
        <tissue evidence="2">Leaf</tissue>
    </source>
</reference>
<dbReference type="EMBL" id="CP126649">
    <property type="protein sequence ID" value="WJZ82010.1"/>
    <property type="molecule type" value="Genomic_DNA"/>
</dbReference>
<dbReference type="Proteomes" id="UP001227230">
    <property type="component" value="Chromosome 2"/>
</dbReference>
<evidence type="ECO:0000313" key="3">
    <source>
        <dbReference type="Proteomes" id="UP001227230"/>
    </source>
</evidence>
<keyword evidence="3" id="KW-1185">Reference proteome</keyword>
<feature type="compositionally biased region" description="Low complexity" evidence="1">
    <location>
        <begin position="162"/>
        <end position="191"/>
    </location>
</feature>
<dbReference type="PANTHER" id="PTHR36048">
    <property type="entry name" value="RIBOSOME MATURATION FACTOR"/>
    <property type="match status" value="1"/>
</dbReference>
<evidence type="ECO:0000256" key="1">
    <source>
        <dbReference type="SAM" id="MobiDB-lite"/>
    </source>
</evidence>
<feature type="compositionally biased region" description="Polar residues" evidence="1">
    <location>
        <begin position="208"/>
        <end position="218"/>
    </location>
</feature>
<protein>
    <submittedName>
        <fullName evidence="2">Uncharacterized protein</fullName>
    </submittedName>
</protein>
<feature type="region of interest" description="Disordered" evidence="1">
    <location>
        <begin position="205"/>
        <end position="236"/>
    </location>
</feature>